<dbReference type="AlphaFoldDB" id="A0A0L6CLX8"/>
<evidence type="ECO:0000313" key="2">
    <source>
        <dbReference type="Proteomes" id="UP000037397"/>
    </source>
</evidence>
<organism evidence="1 2">
    <name type="scientific">Luteipulveratus halotolerans</name>
    <dbReference type="NCBI Taxonomy" id="1631356"/>
    <lineage>
        <taxon>Bacteria</taxon>
        <taxon>Bacillati</taxon>
        <taxon>Actinomycetota</taxon>
        <taxon>Actinomycetes</taxon>
        <taxon>Micrococcales</taxon>
        <taxon>Dermacoccaceae</taxon>
        <taxon>Luteipulveratus</taxon>
    </lineage>
</organism>
<dbReference type="Proteomes" id="UP000037397">
    <property type="component" value="Unassembled WGS sequence"/>
</dbReference>
<keyword evidence="2" id="KW-1185">Reference proteome</keyword>
<proteinExistence type="predicted"/>
<reference evidence="2" key="1">
    <citation type="submission" date="2015-03" db="EMBL/GenBank/DDBJ databases">
        <title>Luteipulveratus halotolerans sp. nov., a novel actinobacterium (Dermacoccaceae) from Sarawak, Malaysia.</title>
        <authorList>
            <person name="Juboi H."/>
            <person name="Basik A."/>
            <person name="Shamsul S.S."/>
            <person name="Arnold P."/>
            <person name="Schmitt E.K."/>
            <person name="Sanglier J.-J."/>
            <person name="Yeo T."/>
        </authorList>
    </citation>
    <scope>NUCLEOTIDE SEQUENCE [LARGE SCALE GENOMIC DNA]</scope>
    <source>
        <strain evidence="2">C296001</strain>
    </source>
</reference>
<dbReference type="EMBL" id="LAIR01000002">
    <property type="protein sequence ID" value="KNX38806.1"/>
    <property type="molecule type" value="Genomic_DNA"/>
</dbReference>
<accession>A0A0L6CLX8</accession>
<gene>
    <name evidence="1" type="ORF">VV01_19370</name>
</gene>
<evidence type="ECO:0000313" key="1">
    <source>
        <dbReference type="EMBL" id="KNX38806.1"/>
    </source>
</evidence>
<protein>
    <submittedName>
        <fullName evidence="1">Uncharacterized protein</fullName>
    </submittedName>
</protein>
<name>A0A0L6CLX8_9MICO</name>
<sequence length="211" mass="23590">MNTLQLRYAIVDDAVTLRPLIDGADLLDDYSNSQGRDPNHLLPPLSTRLFPARGAHRVIIGVCSCGETGCGSLEMSIRRSGKEVLWEPVEATKDETLRRSYQFDLHAYLDAVDGAASDPPAGEGVGRRVARDVRVRLGMYDQRYESMTMFHRATIDWISAWPWNSPVVKASVTSSAGQSVHEFTLQRDESEDRFAARIATELARLRLPTDR</sequence>
<comment type="caution">
    <text evidence="1">The sequence shown here is derived from an EMBL/GenBank/DDBJ whole genome shotgun (WGS) entry which is preliminary data.</text>
</comment>